<organism evidence="1 2">
    <name type="scientific">Dentiscutata erythropus</name>
    <dbReference type="NCBI Taxonomy" id="1348616"/>
    <lineage>
        <taxon>Eukaryota</taxon>
        <taxon>Fungi</taxon>
        <taxon>Fungi incertae sedis</taxon>
        <taxon>Mucoromycota</taxon>
        <taxon>Glomeromycotina</taxon>
        <taxon>Glomeromycetes</taxon>
        <taxon>Diversisporales</taxon>
        <taxon>Gigasporaceae</taxon>
        <taxon>Dentiscutata</taxon>
    </lineage>
</organism>
<dbReference type="AlphaFoldDB" id="A0A9N9GM63"/>
<reference evidence="1" key="1">
    <citation type="submission" date="2021-06" db="EMBL/GenBank/DDBJ databases">
        <authorList>
            <person name="Kallberg Y."/>
            <person name="Tangrot J."/>
            <person name="Rosling A."/>
        </authorList>
    </citation>
    <scope>NUCLEOTIDE SEQUENCE</scope>
    <source>
        <strain evidence="1">MA453B</strain>
    </source>
</reference>
<protein>
    <submittedName>
        <fullName evidence="1">28201_t:CDS:1</fullName>
    </submittedName>
</protein>
<gene>
    <name evidence="1" type="ORF">DERYTH_LOCUS8380</name>
</gene>
<name>A0A9N9GM63_9GLOM</name>
<keyword evidence="2" id="KW-1185">Reference proteome</keyword>
<feature type="non-terminal residue" evidence="1">
    <location>
        <position position="138"/>
    </location>
</feature>
<dbReference type="Proteomes" id="UP000789405">
    <property type="component" value="Unassembled WGS sequence"/>
</dbReference>
<evidence type="ECO:0000313" key="1">
    <source>
        <dbReference type="EMBL" id="CAG8615826.1"/>
    </source>
</evidence>
<sequence>MNMEDPLFMNTEDLLLNMNISNETSIKLFEHIIAILPPNHNYFVNKILNFLTILQLKDFCIEGAEKWLVDFEVVSKMTIPQTRWYKIQEKKVIFRQLRYCIHSNIVKQKQKNPILKIPNSLCIKNSGYKATIHLQLEW</sequence>
<accession>A0A9N9GM63</accession>
<dbReference type="EMBL" id="CAJVPY010004308">
    <property type="protein sequence ID" value="CAG8615826.1"/>
    <property type="molecule type" value="Genomic_DNA"/>
</dbReference>
<dbReference type="OrthoDB" id="2435991at2759"/>
<evidence type="ECO:0000313" key="2">
    <source>
        <dbReference type="Proteomes" id="UP000789405"/>
    </source>
</evidence>
<proteinExistence type="predicted"/>
<comment type="caution">
    <text evidence="1">The sequence shown here is derived from an EMBL/GenBank/DDBJ whole genome shotgun (WGS) entry which is preliminary data.</text>
</comment>